<dbReference type="Proteomes" id="UP001165064">
    <property type="component" value="Unassembled WGS sequence"/>
</dbReference>
<dbReference type="EMBL" id="BSXS01001274">
    <property type="protein sequence ID" value="GME75669.1"/>
    <property type="molecule type" value="Genomic_DNA"/>
</dbReference>
<name>A0ACB5SXP7_AMBMO</name>
<evidence type="ECO:0000313" key="1">
    <source>
        <dbReference type="EMBL" id="GME75669.1"/>
    </source>
</evidence>
<sequence>MKFNLPLFAQFKFKNYGRFRSKKKRFNKGTKGWKEQSQTLTNPSQQHLDLIKELNTVMLHRKFPDKFALPITVKMGPKELEMLEKGASKKLLYRILATKEEHLKKTNGVLKDVELLTTHMQFRKAEFLLKLAKWEGLSCWKPFFDMYLDNHQVKNAFLLLEKLLTIHKLVPDEEITLMFIQKSKDIRLIRTKDVAKLYKMVDSLDSSKFDLALCNKIVKLLGGSKKPHLVFQFVETRMGNDSDKIPLDEETYELLFDTILRLAKDPEEHALGLAKATEYFVKLQNDSTIKTQTFVPKFCEAFSYSDDVEVLKSAKSHYKMFYKNLKDGEYSENPPKTPQKLKTLTPKFDKSLIFLTPDQIKLLSPKLVPSKAVQNRYLRVLHALKKLKKPGEESNV</sequence>
<organism evidence="1 2">
    <name type="scientific">Ambrosiozyma monospora</name>
    <name type="common">Yeast</name>
    <name type="synonym">Endomycopsis monosporus</name>
    <dbReference type="NCBI Taxonomy" id="43982"/>
    <lineage>
        <taxon>Eukaryota</taxon>
        <taxon>Fungi</taxon>
        <taxon>Dikarya</taxon>
        <taxon>Ascomycota</taxon>
        <taxon>Saccharomycotina</taxon>
        <taxon>Pichiomycetes</taxon>
        <taxon>Pichiales</taxon>
        <taxon>Pichiaceae</taxon>
        <taxon>Ambrosiozyma</taxon>
    </lineage>
</organism>
<gene>
    <name evidence="1" type="ORF">Amon02_000226100</name>
</gene>
<comment type="caution">
    <text evidence="1">The sequence shown here is derived from an EMBL/GenBank/DDBJ whole genome shotgun (WGS) entry which is preliminary data.</text>
</comment>
<reference evidence="1" key="1">
    <citation type="submission" date="2023-04" db="EMBL/GenBank/DDBJ databases">
        <title>Ambrosiozyma monospora NBRC 10751.</title>
        <authorList>
            <person name="Ichikawa N."/>
            <person name="Sato H."/>
            <person name="Tonouchi N."/>
        </authorList>
    </citation>
    <scope>NUCLEOTIDE SEQUENCE</scope>
    <source>
        <strain evidence="1">NBRC 10751</strain>
    </source>
</reference>
<keyword evidence="2" id="KW-1185">Reference proteome</keyword>
<evidence type="ECO:0000313" key="2">
    <source>
        <dbReference type="Proteomes" id="UP001165064"/>
    </source>
</evidence>
<protein>
    <submittedName>
        <fullName evidence="1">Unnamed protein product</fullName>
    </submittedName>
</protein>
<proteinExistence type="predicted"/>
<accession>A0ACB5SXP7</accession>